<comment type="caution">
    <text evidence="1">The sequence shown here is derived from an EMBL/GenBank/DDBJ whole genome shotgun (WGS) entry which is preliminary data.</text>
</comment>
<dbReference type="PANTHER" id="PTHR47150:SF5">
    <property type="entry name" value="OS07G0546750 PROTEIN"/>
    <property type="match status" value="1"/>
</dbReference>
<dbReference type="Pfam" id="PF04827">
    <property type="entry name" value="Plant_tran"/>
    <property type="match status" value="1"/>
</dbReference>
<dbReference type="EMBL" id="JALLPJ020000357">
    <property type="protein sequence ID" value="KAL3794437.1"/>
    <property type="molecule type" value="Genomic_DNA"/>
</dbReference>
<dbReference type="PANTHER" id="PTHR47150">
    <property type="entry name" value="OS12G0169200 PROTEIN"/>
    <property type="match status" value="1"/>
</dbReference>
<evidence type="ECO:0000313" key="2">
    <source>
        <dbReference type="Proteomes" id="UP001530400"/>
    </source>
</evidence>
<sequence>MLDGSHEEIDFPFVIDGTRFDQLFYLVDGIYLWLARFLLSVKDPTTNIGKLFASKQEAWRKAVEIGFGVWKKKFLSVGRTVTLHHRDDIFYLVKATIIMHNMMVEYRMSLDSAASGGCGQSEEAHTNVSVDYSTSNATDNIDKSRVVQHRWDALYYAEKAIRLHDAVQRHVWKQHHGDDAGVEGHGRDV</sequence>
<organism evidence="1 2">
    <name type="scientific">Cyclotella atomus</name>
    <dbReference type="NCBI Taxonomy" id="382360"/>
    <lineage>
        <taxon>Eukaryota</taxon>
        <taxon>Sar</taxon>
        <taxon>Stramenopiles</taxon>
        <taxon>Ochrophyta</taxon>
        <taxon>Bacillariophyta</taxon>
        <taxon>Coscinodiscophyceae</taxon>
        <taxon>Thalassiosirophycidae</taxon>
        <taxon>Stephanodiscales</taxon>
        <taxon>Stephanodiscaceae</taxon>
        <taxon>Cyclotella</taxon>
    </lineage>
</organism>
<gene>
    <name evidence="1" type="ORF">ACHAWO_000220</name>
</gene>
<dbReference type="InterPro" id="IPR006912">
    <property type="entry name" value="Harbinger_derived_prot"/>
</dbReference>
<protein>
    <recommendedName>
        <fullName evidence="3">DDE Tnp4 domain-containing protein</fullName>
    </recommendedName>
</protein>
<evidence type="ECO:0000313" key="1">
    <source>
        <dbReference type="EMBL" id="KAL3794437.1"/>
    </source>
</evidence>
<proteinExistence type="predicted"/>
<reference evidence="1 2" key="1">
    <citation type="submission" date="2024-10" db="EMBL/GenBank/DDBJ databases">
        <title>Updated reference genomes for cyclostephanoid diatoms.</title>
        <authorList>
            <person name="Roberts W.R."/>
            <person name="Alverson A.J."/>
        </authorList>
    </citation>
    <scope>NUCLEOTIDE SEQUENCE [LARGE SCALE GENOMIC DNA]</scope>
    <source>
        <strain evidence="1 2">AJA010-31</strain>
    </source>
</reference>
<accession>A0ABD3Q390</accession>
<keyword evidence="2" id="KW-1185">Reference proteome</keyword>
<name>A0ABD3Q390_9STRA</name>
<dbReference type="Proteomes" id="UP001530400">
    <property type="component" value="Unassembled WGS sequence"/>
</dbReference>
<evidence type="ECO:0008006" key="3">
    <source>
        <dbReference type="Google" id="ProtNLM"/>
    </source>
</evidence>
<dbReference type="AlphaFoldDB" id="A0ABD3Q390"/>